<dbReference type="InterPro" id="IPR005146">
    <property type="entry name" value="B3/B4_tRNA-bd"/>
</dbReference>
<name>A0A6I6K1R8_9BACT</name>
<dbReference type="RefSeq" id="WP_158871134.1">
    <property type="nucleotide sequence ID" value="NZ_CP046401.1"/>
</dbReference>
<feature type="domain" description="B3/B4 tRNA-binding" evidence="1">
    <location>
        <begin position="62"/>
        <end position="210"/>
    </location>
</feature>
<dbReference type="InterPro" id="IPR020825">
    <property type="entry name" value="Phe-tRNA_synthase-like_B3/B4"/>
</dbReference>
<keyword evidence="3" id="KW-1185">Reference proteome</keyword>
<dbReference type="PANTHER" id="PTHR39209:SF2">
    <property type="entry name" value="CYTOPLASMIC PROTEIN"/>
    <property type="match status" value="1"/>
</dbReference>
<gene>
    <name evidence="2" type="ORF">GM418_27890</name>
</gene>
<accession>A0A6I6K1R8</accession>
<dbReference type="SUPFAM" id="SSF56037">
    <property type="entry name" value="PheT/TilS domain"/>
    <property type="match status" value="1"/>
</dbReference>
<dbReference type="AlphaFoldDB" id="A0A6I6K1R8"/>
<proteinExistence type="predicted"/>
<dbReference type="GO" id="GO:0003723">
    <property type="term" value="F:RNA binding"/>
    <property type="evidence" value="ECO:0007669"/>
    <property type="project" value="InterPro"/>
</dbReference>
<dbReference type="Gene3D" id="3.50.40.10">
    <property type="entry name" value="Phenylalanyl-trna Synthetase, Chain B, domain 3"/>
    <property type="match status" value="1"/>
</dbReference>
<organism evidence="2 3">
    <name type="scientific">Maribellus comscasis</name>
    <dbReference type="NCBI Taxonomy" id="2681766"/>
    <lineage>
        <taxon>Bacteria</taxon>
        <taxon>Pseudomonadati</taxon>
        <taxon>Bacteroidota</taxon>
        <taxon>Bacteroidia</taxon>
        <taxon>Marinilabiliales</taxon>
        <taxon>Prolixibacteraceae</taxon>
        <taxon>Maribellus</taxon>
    </lineage>
</organism>
<reference evidence="2 3" key="1">
    <citation type="submission" date="2019-11" db="EMBL/GenBank/DDBJ databases">
        <authorList>
            <person name="Zheng R.K."/>
            <person name="Sun C.M."/>
        </authorList>
    </citation>
    <scope>NUCLEOTIDE SEQUENCE [LARGE SCALE GENOMIC DNA]</scope>
    <source>
        <strain evidence="2 3">WC007</strain>
    </source>
</reference>
<evidence type="ECO:0000313" key="2">
    <source>
        <dbReference type="EMBL" id="QGY47350.1"/>
    </source>
</evidence>
<dbReference type="EMBL" id="CP046401">
    <property type="protein sequence ID" value="QGY47350.1"/>
    <property type="molecule type" value="Genomic_DNA"/>
</dbReference>
<evidence type="ECO:0000259" key="1">
    <source>
        <dbReference type="SMART" id="SM00873"/>
    </source>
</evidence>
<sequence>MKEISISPELREKVTGIRLSCIECDVQVGEKNRILWEKIENKIVELASLLELENISKIEAIADSRKAYKMCGKDPARYRLSAEALLRRVVKRKELYQINNVVDLLNLVSISTGFSIGGYDAEKINGGAMFGIGKRDEPYEGIGRGELNIEFMPVFRDDTGAFGTPTSDSVRTSVSLNTKRFLMIVIDYGASEKLDEATKMAVELLKTFAGAARFEIKTIV</sequence>
<dbReference type="GO" id="GO:0004826">
    <property type="term" value="F:phenylalanine-tRNA ligase activity"/>
    <property type="evidence" value="ECO:0007669"/>
    <property type="project" value="InterPro"/>
</dbReference>
<dbReference type="KEGG" id="mcos:GM418_27890"/>
<evidence type="ECO:0000313" key="3">
    <source>
        <dbReference type="Proteomes" id="UP000428260"/>
    </source>
</evidence>
<dbReference type="Proteomes" id="UP000428260">
    <property type="component" value="Chromosome"/>
</dbReference>
<dbReference type="PANTHER" id="PTHR39209">
    <property type="match status" value="1"/>
</dbReference>
<dbReference type="SMART" id="SM00873">
    <property type="entry name" value="B3_4"/>
    <property type="match status" value="1"/>
</dbReference>
<dbReference type="Pfam" id="PF03483">
    <property type="entry name" value="B3_4"/>
    <property type="match status" value="1"/>
</dbReference>
<protein>
    <recommendedName>
        <fullName evidence="1">B3/B4 tRNA-binding domain-containing protein</fullName>
    </recommendedName>
</protein>